<keyword evidence="10" id="KW-0594">Phospholipid biosynthesis</keyword>
<dbReference type="GO" id="GO:0005524">
    <property type="term" value="F:ATP binding"/>
    <property type="evidence" value="ECO:0007669"/>
    <property type="project" value="UniProtKB-KW"/>
</dbReference>
<organism evidence="13 14">
    <name type="scientific">Kolteria novifilia</name>
    <dbReference type="NCBI Taxonomy" id="2527975"/>
    <lineage>
        <taxon>Bacteria</taxon>
        <taxon>Pseudomonadati</taxon>
        <taxon>Planctomycetota</taxon>
        <taxon>Planctomycetia</taxon>
        <taxon>Kolteriales</taxon>
        <taxon>Kolteriaceae</taxon>
        <taxon>Kolteria</taxon>
    </lineage>
</organism>
<feature type="domain" description="DAGKc" evidence="12">
    <location>
        <begin position="1"/>
        <end position="126"/>
    </location>
</feature>
<dbReference type="AlphaFoldDB" id="A0A518B5W4"/>
<keyword evidence="4" id="KW-0479">Metal-binding</keyword>
<dbReference type="GO" id="GO:0046872">
    <property type="term" value="F:metal ion binding"/>
    <property type="evidence" value="ECO:0007669"/>
    <property type="project" value="UniProtKB-KW"/>
</dbReference>
<reference evidence="13 14" key="1">
    <citation type="submission" date="2019-02" db="EMBL/GenBank/DDBJ databases">
        <title>Deep-cultivation of Planctomycetes and their phenomic and genomic characterization uncovers novel biology.</title>
        <authorList>
            <person name="Wiegand S."/>
            <person name="Jogler M."/>
            <person name="Boedeker C."/>
            <person name="Pinto D."/>
            <person name="Vollmers J."/>
            <person name="Rivas-Marin E."/>
            <person name="Kohn T."/>
            <person name="Peeters S.H."/>
            <person name="Heuer A."/>
            <person name="Rast P."/>
            <person name="Oberbeckmann S."/>
            <person name="Bunk B."/>
            <person name="Jeske O."/>
            <person name="Meyerdierks A."/>
            <person name="Storesund J.E."/>
            <person name="Kallscheuer N."/>
            <person name="Luecker S."/>
            <person name="Lage O.M."/>
            <person name="Pohl T."/>
            <person name="Merkel B.J."/>
            <person name="Hornburger P."/>
            <person name="Mueller R.-W."/>
            <person name="Bruemmer F."/>
            <person name="Labrenz M."/>
            <person name="Spormann A.M."/>
            <person name="Op den Camp H."/>
            <person name="Overmann J."/>
            <person name="Amann R."/>
            <person name="Jetten M.S.M."/>
            <person name="Mascher T."/>
            <person name="Medema M.H."/>
            <person name="Devos D.P."/>
            <person name="Kaster A.-K."/>
            <person name="Ovreas L."/>
            <person name="Rohde M."/>
            <person name="Galperin M.Y."/>
            <person name="Jogler C."/>
        </authorList>
    </citation>
    <scope>NUCLEOTIDE SEQUENCE [LARGE SCALE GENOMIC DNA]</scope>
    <source>
        <strain evidence="13 14">Pan216</strain>
    </source>
</reference>
<dbReference type="GO" id="GO:0005886">
    <property type="term" value="C:plasma membrane"/>
    <property type="evidence" value="ECO:0007669"/>
    <property type="project" value="TreeGrafter"/>
</dbReference>
<evidence type="ECO:0000256" key="3">
    <source>
        <dbReference type="ARBA" id="ARBA00022679"/>
    </source>
</evidence>
<dbReference type="InterPro" id="IPR045540">
    <property type="entry name" value="YegS/DAGK_C"/>
</dbReference>
<dbReference type="Pfam" id="PF00781">
    <property type="entry name" value="DAGK_cat"/>
    <property type="match status" value="1"/>
</dbReference>
<keyword evidence="7" id="KW-0067">ATP-binding</keyword>
<dbReference type="NCBIfam" id="TIGR00147">
    <property type="entry name" value="YegS/Rv2252/BmrU family lipid kinase"/>
    <property type="match status" value="1"/>
</dbReference>
<dbReference type="InterPro" id="IPR017438">
    <property type="entry name" value="ATP-NAD_kinase_N"/>
</dbReference>
<keyword evidence="14" id="KW-1185">Reference proteome</keyword>
<evidence type="ECO:0000256" key="10">
    <source>
        <dbReference type="ARBA" id="ARBA00023209"/>
    </source>
</evidence>
<dbReference type="Proteomes" id="UP000317093">
    <property type="component" value="Chromosome"/>
</dbReference>
<dbReference type="GO" id="GO:0008654">
    <property type="term" value="P:phospholipid biosynthetic process"/>
    <property type="evidence" value="ECO:0007669"/>
    <property type="project" value="UniProtKB-KW"/>
</dbReference>
<evidence type="ECO:0000256" key="9">
    <source>
        <dbReference type="ARBA" id="ARBA00023098"/>
    </source>
</evidence>
<dbReference type="InterPro" id="IPR001206">
    <property type="entry name" value="Diacylglycerol_kinase_cat_dom"/>
</dbReference>
<dbReference type="KEGG" id="knv:Pan216_32310"/>
<dbReference type="InterPro" id="IPR005218">
    <property type="entry name" value="Diacylglycerol/lipid_kinase"/>
</dbReference>
<evidence type="ECO:0000313" key="13">
    <source>
        <dbReference type="EMBL" id="QDU62364.1"/>
    </source>
</evidence>
<keyword evidence="2" id="KW-0444">Lipid biosynthesis</keyword>
<evidence type="ECO:0000256" key="1">
    <source>
        <dbReference type="ARBA" id="ARBA00001946"/>
    </source>
</evidence>
<accession>A0A518B5W4</accession>
<dbReference type="RefSeq" id="WP_419192570.1">
    <property type="nucleotide sequence ID" value="NZ_CP036279.1"/>
</dbReference>
<dbReference type="Pfam" id="PF19279">
    <property type="entry name" value="YegS_C"/>
    <property type="match status" value="1"/>
</dbReference>
<comment type="cofactor">
    <cofactor evidence="1">
        <name>Mg(2+)</name>
        <dbReference type="ChEBI" id="CHEBI:18420"/>
    </cofactor>
</comment>
<evidence type="ECO:0000256" key="7">
    <source>
        <dbReference type="ARBA" id="ARBA00022840"/>
    </source>
</evidence>
<evidence type="ECO:0000313" key="14">
    <source>
        <dbReference type="Proteomes" id="UP000317093"/>
    </source>
</evidence>
<dbReference type="EMBL" id="CP036279">
    <property type="protein sequence ID" value="QDU62364.1"/>
    <property type="molecule type" value="Genomic_DNA"/>
</dbReference>
<keyword evidence="6 13" id="KW-0418">Kinase</keyword>
<dbReference type="InterPro" id="IPR016064">
    <property type="entry name" value="NAD/diacylglycerol_kinase_sf"/>
</dbReference>
<dbReference type="PANTHER" id="PTHR12358:SF106">
    <property type="entry name" value="LIPID KINASE YEGS"/>
    <property type="match status" value="1"/>
</dbReference>
<dbReference type="EC" id="2.7.1.107" evidence="13"/>
<evidence type="ECO:0000256" key="8">
    <source>
        <dbReference type="ARBA" id="ARBA00022842"/>
    </source>
</evidence>
<dbReference type="SMART" id="SM00046">
    <property type="entry name" value="DAGKc"/>
    <property type="match status" value="1"/>
</dbReference>
<keyword evidence="9" id="KW-0443">Lipid metabolism</keyword>
<dbReference type="InterPro" id="IPR050187">
    <property type="entry name" value="Lipid_Phosphate_FormReg"/>
</dbReference>
<dbReference type="SUPFAM" id="SSF111331">
    <property type="entry name" value="NAD kinase/diacylglycerol kinase-like"/>
    <property type="match status" value="1"/>
</dbReference>
<keyword evidence="11" id="KW-1208">Phospholipid metabolism</keyword>
<dbReference type="Gene3D" id="3.40.50.10330">
    <property type="entry name" value="Probable inorganic polyphosphate/atp-NAD kinase, domain 1"/>
    <property type="match status" value="1"/>
</dbReference>
<sequence length="292" mass="31037">MKTVVIVNSNAGGGTSREEVEAACACMGDLSVVMSEAPGDAERLAREAVEEGADRVFAAGGDGTVNEVLNGLADGFDRVEMGILPMGTGNDLARCLGLPPQLLDAVTFACDQPSLPTDVVHVHGETSRFVLNVSAGGFGPMVGEKLTSESKTFWGPLAYMKSAVESLAEIEAFRCRVVADEEPMEASLLNVVVANGTHVAGGIPIAPSAKLDDGYFDVLLFPDVALPDLAVLVPMVLAGVHEESERLIRRRCRSLRIESDPQMMFNVDGEIFGGTPLAFDILPRVLRLVRRP</sequence>
<gene>
    <name evidence="13" type="primary">dagK_1</name>
    <name evidence="13" type="ORF">Pan216_32310</name>
</gene>
<evidence type="ECO:0000256" key="11">
    <source>
        <dbReference type="ARBA" id="ARBA00023264"/>
    </source>
</evidence>
<dbReference type="PROSITE" id="PS50146">
    <property type="entry name" value="DAGK"/>
    <property type="match status" value="1"/>
</dbReference>
<proteinExistence type="predicted"/>
<evidence type="ECO:0000259" key="12">
    <source>
        <dbReference type="PROSITE" id="PS50146"/>
    </source>
</evidence>
<dbReference type="GO" id="GO:0004143">
    <property type="term" value="F:ATP-dependent diacylglycerol kinase activity"/>
    <property type="evidence" value="ECO:0007669"/>
    <property type="project" value="UniProtKB-EC"/>
</dbReference>
<protein>
    <submittedName>
        <fullName evidence="13">Diacylglycerol kinase</fullName>
        <ecNumber evidence="13">2.7.1.107</ecNumber>
    </submittedName>
</protein>
<keyword evidence="5" id="KW-0547">Nucleotide-binding</keyword>
<keyword evidence="8" id="KW-0460">Magnesium</keyword>
<dbReference type="PANTHER" id="PTHR12358">
    <property type="entry name" value="SPHINGOSINE KINASE"/>
    <property type="match status" value="1"/>
</dbReference>
<keyword evidence="3 13" id="KW-0808">Transferase</keyword>
<evidence type="ECO:0000256" key="5">
    <source>
        <dbReference type="ARBA" id="ARBA00022741"/>
    </source>
</evidence>
<name>A0A518B5W4_9BACT</name>
<evidence type="ECO:0000256" key="4">
    <source>
        <dbReference type="ARBA" id="ARBA00022723"/>
    </source>
</evidence>
<dbReference type="Gene3D" id="2.60.200.40">
    <property type="match status" value="1"/>
</dbReference>
<evidence type="ECO:0000256" key="2">
    <source>
        <dbReference type="ARBA" id="ARBA00022516"/>
    </source>
</evidence>
<evidence type="ECO:0000256" key="6">
    <source>
        <dbReference type="ARBA" id="ARBA00022777"/>
    </source>
</evidence>